<evidence type="ECO:0000313" key="2">
    <source>
        <dbReference type="EMBL" id="MDA3733349.1"/>
    </source>
</evidence>
<dbReference type="Gene3D" id="2.160.20.10">
    <property type="entry name" value="Single-stranded right-handed beta-helix, Pectin lyase-like"/>
    <property type="match status" value="1"/>
</dbReference>
<evidence type="ECO:0000313" key="3">
    <source>
        <dbReference type="Proteomes" id="UP001169242"/>
    </source>
</evidence>
<feature type="signal peptide" evidence="1">
    <location>
        <begin position="1"/>
        <end position="25"/>
    </location>
</feature>
<feature type="non-terminal residue" evidence="2">
    <location>
        <position position="804"/>
    </location>
</feature>
<organism evidence="2 3">
    <name type="scientific">Holtiella tumoricola</name>
    <dbReference type="NCBI Taxonomy" id="3018743"/>
    <lineage>
        <taxon>Bacteria</taxon>
        <taxon>Bacillati</taxon>
        <taxon>Bacillota</taxon>
        <taxon>Clostridia</taxon>
        <taxon>Lachnospirales</taxon>
        <taxon>Cellulosilyticaceae</taxon>
        <taxon>Holtiella</taxon>
    </lineage>
</organism>
<name>A0AA42DQA6_9FIRM</name>
<dbReference type="InterPro" id="IPR011050">
    <property type="entry name" value="Pectin_lyase_fold/virulence"/>
</dbReference>
<dbReference type="Proteomes" id="UP001169242">
    <property type="component" value="Unassembled WGS sequence"/>
</dbReference>
<keyword evidence="3" id="KW-1185">Reference proteome</keyword>
<dbReference type="AlphaFoldDB" id="A0AA42DQA6"/>
<proteinExistence type="predicted"/>
<reference evidence="2" key="1">
    <citation type="journal article" date="2023" name="Int. J. Syst. Evol. Microbiol.">
        <title>&lt;i&gt;Holtiella tumoricola&lt;/i&gt; gen. nov. sp. nov., isolated from a human clinical sample.</title>
        <authorList>
            <person name="Allen-Vercoe E."/>
            <person name="Daigneault M.C."/>
            <person name="Vancuren S.J."/>
            <person name="Cochrane K."/>
            <person name="O'Neal L.L."/>
            <person name="Sankaranarayanan K."/>
            <person name="Lawson P.A."/>
        </authorList>
    </citation>
    <scope>NUCLEOTIDE SEQUENCE</scope>
    <source>
        <strain evidence="2">CC70A</strain>
    </source>
</reference>
<feature type="chain" id="PRO_5041360497" description="DUF1565 domain-containing protein" evidence="1">
    <location>
        <begin position="26"/>
        <end position="804"/>
    </location>
</feature>
<gene>
    <name evidence="2" type="ORF">PBV87_17870</name>
</gene>
<dbReference type="InterPro" id="IPR012334">
    <property type="entry name" value="Pectin_lyas_fold"/>
</dbReference>
<dbReference type="SUPFAM" id="SSF51126">
    <property type="entry name" value="Pectin lyase-like"/>
    <property type="match status" value="1"/>
</dbReference>
<evidence type="ECO:0008006" key="4">
    <source>
        <dbReference type="Google" id="ProtNLM"/>
    </source>
</evidence>
<dbReference type="RefSeq" id="WP_271013203.1">
    <property type="nucleotide sequence ID" value="NZ_JAQIFT010000062.1"/>
</dbReference>
<dbReference type="EMBL" id="JAQIFT010000062">
    <property type="protein sequence ID" value="MDA3733349.1"/>
    <property type="molecule type" value="Genomic_DNA"/>
</dbReference>
<protein>
    <recommendedName>
        <fullName evidence="4">DUF1565 domain-containing protein</fullName>
    </recommendedName>
</protein>
<comment type="caution">
    <text evidence="2">The sequence shown here is derived from an EMBL/GenBank/DDBJ whole genome shotgun (WGS) entry which is preliminary data.</text>
</comment>
<keyword evidence="1" id="KW-0732">Signal</keyword>
<accession>A0AA42DQA6</accession>
<evidence type="ECO:0000256" key="1">
    <source>
        <dbReference type="SAM" id="SignalP"/>
    </source>
</evidence>
<sequence>MQKKVLSLFLCICIFIMMMPTVVFGETKEVLTTSNKIIYTDVSVGSSSEQDGSLEKPYYDIADAIYAAKDGDTIVIKSSGGYVNDLTSGDLGQNAPLIIDKRVTIQGEGDSMPSLNMRRGGIILAEDVTFRNFNFNYTNSIGAVFANGHSLVMENIGCIRGTELIDIFGGSLSGQTVDYGDKSKIIVTGTKTNIGDIFAGSQDKDWTQDVDITVEGRVGNIGSIYAAGKSSSSSGEVTINLKNSNVKNVDGKQGESILKNAVVSVSVEGTNDLMSFQNVGILELMKGKLKPKVLNEDIEIKIHSGSSLDLSSVTKTNPSFKIRKLNGDEGSILYTDQDASLNINESFTGMIEFRTVNEASLMQEESGLVRLDHVYIYVENAPEKQGVFTFIPYFTQKDEVVLSDMDGKWTAVPIKEKEATESAIDVTVSTEEDESLYEKNDKLKYPSNSRTFKTQQIISKSDENTVNGYENLREVLKEQILPQSVNTLIKTFPITFQYLDNSDIGIGLNLYSGSWLPDNNLLASTVGYVTLSTVFEEVNDRVVMDLYYTLAVNYDMLSFSNNDIGELTPDGRKYLESTISHEMMHAMMYEALTSGMLGVSEDNPRSHKAKMFPSWFIEGTAQAAGGGANIVRRTLDITADSEESDIKSKLQRYHLNKGNTYADYGTGYLATMYLGYLMNGEDSIKKEDISNGLDKFLNEIRGGKSLNRAIVDNTKYLSISDFENNFANDAARFTKRLMVDIGNDGLGALMGGSYQDTDILDDKAINTNVFNLNSQYNRVLNIYPKDYVVMAGGQKETDGVAGPR</sequence>